<dbReference type="SMART" id="SM00980">
    <property type="entry name" value="THAP"/>
    <property type="match status" value="1"/>
</dbReference>
<evidence type="ECO:0000256" key="3">
    <source>
        <dbReference type="ARBA" id="ARBA00022771"/>
    </source>
</evidence>
<dbReference type="Pfam" id="PF04004">
    <property type="entry name" value="Leo1"/>
    <property type="match status" value="1"/>
</dbReference>
<dbReference type="GO" id="GO:0006368">
    <property type="term" value="P:transcription elongation by RNA polymerase II"/>
    <property type="evidence" value="ECO:0007669"/>
    <property type="project" value="InterPro"/>
</dbReference>
<dbReference type="InterPro" id="IPR006578">
    <property type="entry name" value="MADF-dom"/>
</dbReference>
<dbReference type="GO" id="GO:0008270">
    <property type="term" value="F:zinc ion binding"/>
    <property type="evidence" value="ECO:0007669"/>
    <property type="project" value="UniProtKB-KW"/>
</dbReference>
<keyword evidence="10" id="KW-1185">Reference proteome</keyword>
<dbReference type="Gene3D" id="1.10.20.10">
    <property type="entry name" value="Histone, subunit A"/>
    <property type="match status" value="1"/>
</dbReference>
<dbReference type="EMBL" id="GL439433">
    <property type="protein sequence ID" value="EFN67312.1"/>
    <property type="molecule type" value="Genomic_DNA"/>
</dbReference>
<evidence type="ECO:0000256" key="6">
    <source>
        <dbReference type="PROSITE-ProRule" id="PRU00309"/>
    </source>
</evidence>
<feature type="region of interest" description="Disordered" evidence="7">
    <location>
        <begin position="1017"/>
        <end position="1046"/>
    </location>
</feature>
<dbReference type="Pfam" id="PF05485">
    <property type="entry name" value="THAP"/>
    <property type="match status" value="1"/>
</dbReference>
<accession>E2AGX6</accession>
<dbReference type="Pfam" id="PF10545">
    <property type="entry name" value="MADF_DNA_bdg"/>
    <property type="match status" value="1"/>
</dbReference>
<feature type="compositionally biased region" description="Polar residues" evidence="7">
    <location>
        <begin position="1024"/>
        <end position="1037"/>
    </location>
</feature>
<evidence type="ECO:0000256" key="5">
    <source>
        <dbReference type="ARBA" id="ARBA00023125"/>
    </source>
</evidence>
<evidence type="ECO:0000256" key="2">
    <source>
        <dbReference type="ARBA" id="ARBA00022723"/>
    </source>
</evidence>
<keyword evidence="3 6" id="KW-0863">Zinc-finger</keyword>
<evidence type="ECO:0000256" key="4">
    <source>
        <dbReference type="ARBA" id="ARBA00022833"/>
    </source>
</evidence>
<dbReference type="OrthoDB" id="20844at2759"/>
<dbReference type="PANTHER" id="PTHR23146">
    <property type="entry name" value="LEO1 PROTEIN"/>
    <property type="match status" value="1"/>
</dbReference>
<feature type="compositionally biased region" description="Low complexity" evidence="7">
    <location>
        <begin position="502"/>
        <end position="519"/>
    </location>
</feature>
<dbReference type="Proteomes" id="UP000000311">
    <property type="component" value="Unassembled WGS sequence"/>
</dbReference>
<protein>
    <submittedName>
        <fullName evidence="9">Another transcription unit protein</fullName>
    </submittedName>
</protein>
<sequence>MAGTKQIARKSTGGKAPRKQLPTKATRKSARAINGVKKPYRYRPESLNVDEIIIDFVCKNHCLYDKRDVDFKNINKKKELWKKISEINYYIIIRKTLYNIKLFYVARAIEKRWSSLRDITKTSFAQQNQSLHSQSPHTLFETNTTNVKPLKKFKQSSNFINSQPLYDHSYNEPIQLIDKDNELSLNIEETVMSSNSEILNRPASTLSNCSSTNSTIFLEPSKNSNPVNFKNPQTLKHDQIDRNLADASKERSAQMKTVSSQIYNKKCKDGYMLAIEEGLKFPLEKQELLNKWLKNINMLNWKPTESSRLCSSHFEASYLRKVQGKYWALKENSIPTILNSPNILDSTELLASKENSPPSTSNIMNSHSSHNVLTNPILVNEARKESCHDVSNIIMKTLDNSVCDANKPILCFKQVNMSPMRQNLRDSSGDSGSESDNASASSRSSRSDSRASQAPRQTSSNARSERSEDENDAPASPTSNASRASRSTVESNKLDGSRKSESPSAGSGSRRSSVGSVQSEKSGSARSRSGSPKSVASNSSIDSQKSPRSPRSRSPSPRGSVRSSSPKSPISSRSAHSAERKSKTPASPVSNASDSPKSRRSRSVSSQRSNKSVGSASPAERRSNSSASSRKFDESAERAGSEKSDSKRSRSKSPKNDKSDNESNRSFKQTDRSPKSDESDEERSKVKRQNSGSGSDTEKTVKRIKTIIDSDSDNETADKENSVAPTADALFGDASDISTDDEKDKKEEERDKERSHSRSRSRSKSRSRSRSKSRSRSRSKSRSRSRSHSRGKSESGGEGPSHRAIIEDEEDKDKEEEPEPPPETRIDVEIPKITTDLGREIHFVKLPNFLSVETRPFDHETYEDEIDEEETLDEEGRARLKLKVENTLRWKETFNDDGKVVKESNARFVKWSDGSMSLHLGSEIFDVYKQPLQGDHNHLYIRQGTGLQGQAVFRTKLTFRPHSTESFTHRKMTMSLADRSQKTSGIKVLSQVGMNPDQNRYEMIKKEEEKLRMAMRVQNKTKKSTSGIRNTNRTTGAYSGDAYHDDGSDDEGAISLAAIKNKYKKGIAAIPSKASNIYSSDEEGSDIETHRPKKNIKGKALKDSDEESNSETSAGSGGDDNQVDDASD</sequence>
<dbReference type="GO" id="GO:1990269">
    <property type="term" value="F:RNA polymerase II C-terminal domain phosphoserine binding"/>
    <property type="evidence" value="ECO:0007669"/>
    <property type="project" value="TreeGrafter"/>
</dbReference>
<feature type="compositionally biased region" description="Low complexity" evidence="7">
    <location>
        <begin position="603"/>
        <end position="629"/>
    </location>
</feature>
<evidence type="ECO:0000256" key="7">
    <source>
        <dbReference type="SAM" id="MobiDB-lite"/>
    </source>
</evidence>
<feature type="compositionally biased region" description="Basic and acidic residues" evidence="7">
    <location>
        <begin position="492"/>
        <end position="501"/>
    </location>
</feature>
<dbReference type="PROSITE" id="PS50950">
    <property type="entry name" value="ZF_THAP"/>
    <property type="match status" value="1"/>
</dbReference>
<feature type="compositionally biased region" description="Basic residues" evidence="7">
    <location>
        <begin position="757"/>
        <end position="790"/>
    </location>
</feature>
<keyword evidence="4" id="KW-0862">Zinc</keyword>
<dbReference type="SUPFAM" id="SSF57716">
    <property type="entry name" value="Glucocorticoid receptor-like (DNA-binding domain)"/>
    <property type="match status" value="1"/>
</dbReference>
<dbReference type="PRINTS" id="PR00622">
    <property type="entry name" value="HISTONEH3"/>
</dbReference>
<gene>
    <name evidence="9" type="ORF">EAG_13030</name>
</gene>
<feature type="compositionally biased region" description="Low complexity" evidence="7">
    <location>
        <begin position="546"/>
        <end position="574"/>
    </location>
</feature>
<name>E2AGX6_CAMFO</name>
<feature type="compositionally biased region" description="Low complexity" evidence="7">
    <location>
        <begin position="429"/>
        <end position="454"/>
    </location>
</feature>
<dbReference type="OMA" id="NANYLEG"/>
<dbReference type="InParanoid" id="E2AGX6"/>
<feature type="domain" description="THAP-type" evidence="8">
    <location>
        <begin position="255"/>
        <end position="338"/>
    </location>
</feature>
<keyword evidence="5 6" id="KW-0238">DNA-binding</keyword>
<comment type="similarity">
    <text evidence="1">Belongs to the histone H3 family.</text>
</comment>
<feature type="region of interest" description="Disordered" evidence="7">
    <location>
        <begin position="421"/>
        <end position="828"/>
    </location>
</feature>
<dbReference type="InterPro" id="IPR000164">
    <property type="entry name" value="Histone_H3/CENP-A"/>
</dbReference>
<feature type="compositionally biased region" description="Basic and acidic residues" evidence="7">
    <location>
        <begin position="740"/>
        <end position="756"/>
    </location>
</feature>
<dbReference type="GO" id="GO:0003677">
    <property type="term" value="F:DNA binding"/>
    <property type="evidence" value="ECO:0007669"/>
    <property type="project" value="UniProtKB-UniRule"/>
</dbReference>
<feature type="region of interest" description="Disordered" evidence="7">
    <location>
        <begin position="1077"/>
        <end position="1128"/>
    </location>
</feature>
<dbReference type="PANTHER" id="PTHR23146:SF0">
    <property type="entry name" value="RNA POLYMERASE-ASSOCIATED PROTEIN LEO1"/>
    <property type="match status" value="1"/>
</dbReference>
<evidence type="ECO:0000313" key="10">
    <source>
        <dbReference type="Proteomes" id="UP000000311"/>
    </source>
</evidence>
<evidence type="ECO:0000259" key="8">
    <source>
        <dbReference type="PROSITE" id="PS50950"/>
    </source>
</evidence>
<feature type="compositionally biased region" description="Polar residues" evidence="7">
    <location>
        <begin position="520"/>
        <end position="544"/>
    </location>
</feature>
<dbReference type="GO" id="GO:0046982">
    <property type="term" value="F:protein heterodimerization activity"/>
    <property type="evidence" value="ECO:0007669"/>
    <property type="project" value="InterPro"/>
</dbReference>
<reference evidence="9 10" key="1">
    <citation type="journal article" date="2010" name="Science">
        <title>Genomic comparison of the ants Camponotus floridanus and Harpegnathos saltator.</title>
        <authorList>
            <person name="Bonasio R."/>
            <person name="Zhang G."/>
            <person name="Ye C."/>
            <person name="Mutti N.S."/>
            <person name="Fang X."/>
            <person name="Qin N."/>
            <person name="Donahue G."/>
            <person name="Yang P."/>
            <person name="Li Q."/>
            <person name="Li C."/>
            <person name="Zhang P."/>
            <person name="Huang Z."/>
            <person name="Berger S.L."/>
            <person name="Reinberg D."/>
            <person name="Wang J."/>
            <person name="Liebig J."/>
        </authorList>
    </citation>
    <scope>NUCLEOTIDE SEQUENCE [LARGE SCALE GENOMIC DNA]</scope>
    <source>
        <strain evidence="10">C129</strain>
    </source>
</reference>
<evidence type="ECO:0000256" key="1">
    <source>
        <dbReference type="ARBA" id="ARBA00010343"/>
    </source>
</evidence>
<dbReference type="AlphaFoldDB" id="E2AGX6"/>
<feature type="compositionally biased region" description="Polar residues" evidence="7">
    <location>
        <begin position="476"/>
        <end position="491"/>
    </location>
</feature>
<feature type="compositionally biased region" description="Acidic residues" evidence="7">
    <location>
        <begin position="807"/>
        <end position="820"/>
    </location>
</feature>
<dbReference type="GO" id="GO:0030527">
    <property type="term" value="F:structural constituent of chromatin"/>
    <property type="evidence" value="ECO:0007669"/>
    <property type="project" value="InterPro"/>
</dbReference>
<dbReference type="GO" id="GO:0032968">
    <property type="term" value="P:positive regulation of transcription elongation by RNA polymerase II"/>
    <property type="evidence" value="ECO:0007669"/>
    <property type="project" value="TreeGrafter"/>
</dbReference>
<keyword evidence="2" id="KW-0479">Metal-binding</keyword>
<dbReference type="SMART" id="SM00692">
    <property type="entry name" value="DM3"/>
    <property type="match status" value="1"/>
</dbReference>
<dbReference type="InterPro" id="IPR007149">
    <property type="entry name" value="Leo1"/>
</dbReference>
<dbReference type="GO" id="GO:0000786">
    <property type="term" value="C:nucleosome"/>
    <property type="evidence" value="ECO:0007669"/>
    <property type="project" value="InterPro"/>
</dbReference>
<evidence type="ECO:0000313" key="9">
    <source>
        <dbReference type="EMBL" id="EFN67312.1"/>
    </source>
</evidence>
<proteinExistence type="inferred from homology"/>
<dbReference type="InterPro" id="IPR009072">
    <property type="entry name" value="Histone-fold"/>
</dbReference>
<dbReference type="STRING" id="104421.E2AGX6"/>
<feature type="compositionally biased region" description="Basic and acidic residues" evidence="7">
    <location>
        <begin position="791"/>
        <end position="806"/>
    </location>
</feature>
<feature type="compositionally biased region" description="Basic and acidic residues" evidence="7">
    <location>
        <begin position="630"/>
        <end position="677"/>
    </location>
</feature>
<feature type="region of interest" description="Disordered" evidence="7">
    <location>
        <begin position="1"/>
        <end position="28"/>
    </location>
</feature>
<organism evidence="10">
    <name type="scientific">Camponotus floridanus</name>
    <name type="common">Florida carpenter ant</name>
    <dbReference type="NCBI Taxonomy" id="104421"/>
    <lineage>
        <taxon>Eukaryota</taxon>
        <taxon>Metazoa</taxon>
        <taxon>Ecdysozoa</taxon>
        <taxon>Arthropoda</taxon>
        <taxon>Hexapoda</taxon>
        <taxon>Insecta</taxon>
        <taxon>Pterygota</taxon>
        <taxon>Neoptera</taxon>
        <taxon>Endopterygota</taxon>
        <taxon>Hymenoptera</taxon>
        <taxon>Apocrita</taxon>
        <taxon>Aculeata</taxon>
        <taxon>Formicoidea</taxon>
        <taxon>Formicidae</taxon>
        <taxon>Formicinae</taxon>
        <taxon>Camponotus</taxon>
    </lineage>
</organism>
<dbReference type="PROSITE" id="PS00322">
    <property type="entry name" value="HISTONE_H3_1"/>
    <property type="match status" value="1"/>
</dbReference>
<dbReference type="InterPro" id="IPR006612">
    <property type="entry name" value="THAP_Znf"/>
</dbReference>
<dbReference type="GO" id="GO:0016593">
    <property type="term" value="C:Cdc73/Paf1 complex"/>
    <property type="evidence" value="ECO:0007669"/>
    <property type="project" value="InterPro"/>
</dbReference>